<evidence type="ECO:0000256" key="2">
    <source>
        <dbReference type="SAM" id="SignalP"/>
    </source>
</evidence>
<evidence type="ECO:0000256" key="1">
    <source>
        <dbReference type="SAM" id="MobiDB-lite"/>
    </source>
</evidence>
<evidence type="ECO:0000313" key="4">
    <source>
        <dbReference type="Proteomes" id="UP000248259"/>
    </source>
</evidence>
<dbReference type="PROSITE" id="PS51257">
    <property type="entry name" value="PROKAR_LIPOPROTEIN"/>
    <property type="match status" value="1"/>
</dbReference>
<proteinExistence type="predicted"/>
<accession>A0A323V9D3</accession>
<name>A0A323V9D3_9RHOO</name>
<dbReference type="EMBL" id="QKOE01000005">
    <property type="protein sequence ID" value="PZA16828.1"/>
    <property type="molecule type" value="Genomic_DNA"/>
</dbReference>
<feature type="compositionally biased region" description="Basic and acidic residues" evidence="1">
    <location>
        <begin position="45"/>
        <end position="64"/>
    </location>
</feature>
<dbReference type="OrthoDB" id="7304788at2"/>
<keyword evidence="2" id="KW-0732">Signal</keyword>
<feature type="compositionally biased region" description="Low complexity" evidence="1">
    <location>
        <begin position="28"/>
        <end position="44"/>
    </location>
</feature>
<evidence type="ECO:0008006" key="5">
    <source>
        <dbReference type="Google" id="ProtNLM"/>
    </source>
</evidence>
<protein>
    <recommendedName>
        <fullName evidence="5">Outer membrane protein assembly factor BamE</fullName>
    </recommendedName>
</protein>
<gene>
    <name evidence="3" type="ORF">DNK49_09235</name>
</gene>
<dbReference type="AlphaFoldDB" id="A0A323V9D3"/>
<organism evidence="3 4">
    <name type="scientific">Parazoarcus communis SWub3 = DSM 12120</name>
    <dbReference type="NCBI Taxonomy" id="1121029"/>
    <lineage>
        <taxon>Bacteria</taxon>
        <taxon>Pseudomonadati</taxon>
        <taxon>Pseudomonadota</taxon>
        <taxon>Betaproteobacteria</taxon>
        <taxon>Rhodocyclales</taxon>
        <taxon>Zoogloeaceae</taxon>
        <taxon>Parazoarcus</taxon>
    </lineage>
</organism>
<feature type="chain" id="PRO_5016359678" description="Outer membrane protein assembly factor BamE" evidence="2">
    <location>
        <begin position="21"/>
        <end position="164"/>
    </location>
</feature>
<sequence length="164" mass="17350">MTMNRLLLALLAASSLIASGCVSNPLKSDSSASSNSEKQAAAPAKEAEKPATKTTDGKAHRYVKSRDGSFDGEIWGTPAKNSKFTALQIGMSQGEVESKIGQGSDMRTYMTGKAWIPFYFGTDGHRFEIFYKGQGSLIYTGGGVGGGRGVLVGINHDATEDGYQ</sequence>
<evidence type="ECO:0000313" key="3">
    <source>
        <dbReference type="EMBL" id="PZA16828.1"/>
    </source>
</evidence>
<feature type="region of interest" description="Disordered" evidence="1">
    <location>
        <begin position="25"/>
        <end position="64"/>
    </location>
</feature>
<comment type="caution">
    <text evidence="3">The sequence shown here is derived from an EMBL/GenBank/DDBJ whole genome shotgun (WGS) entry which is preliminary data.</text>
</comment>
<reference evidence="3 4" key="1">
    <citation type="submission" date="2018-06" db="EMBL/GenBank/DDBJ databases">
        <title>Azoarcus communis strain SWub3 genome.</title>
        <authorList>
            <person name="Zorraquino Salvo V."/>
            <person name="Toubiana D."/>
            <person name="Blumwald E."/>
        </authorList>
    </citation>
    <scope>NUCLEOTIDE SEQUENCE [LARGE SCALE GENOMIC DNA]</scope>
    <source>
        <strain evidence="3 4">SWub3</strain>
    </source>
</reference>
<feature type="signal peptide" evidence="2">
    <location>
        <begin position="1"/>
        <end position="20"/>
    </location>
</feature>
<keyword evidence="4" id="KW-1185">Reference proteome</keyword>
<dbReference type="Proteomes" id="UP000248259">
    <property type="component" value="Unassembled WGS sequence"/>
</dbReference>